<evidence type="ECO:0000313" key="2">
    <source>
        <dbReference type="Proteomes" id="UP000807342"/>
    </source>
</evidence>
<feature type="non-terminal residue" evidence="1">
    <location>
        <position position="55"/>
    </location>
</feature>
<comment type="caution">
    <text evidence="1">The sequence shown here is derived from an EMBL/GenBank/DDBJ whole genome shotgun (WGS) entry which is preliminary data.</text>
</comment>
<dbReference type="Proteomes" id="UP000807342">
    <property type="component" value="Unassembled WGS sequence"/>
</dbReference>
<keyword evidence="2" id="KW-1185">Reference proteome</keyword>
<reference evidence="1" key="1">
    <citation type="submission" date="2020-11" db="EMBL/GenBank/DDBJ databases">
        <authorList>
            <consortium name="DOE Joint Genome Institute"/>
            <person name="Ahrendt S."/>
            <person name="Riley R."/>
            <person name="Andreopoulos W."/>
            <person name="Labutti K."/>
            <person name="Pangilinan J."/>
            <person name="Ruiz-Duenas F.J."/>
            <person name="Barrasa J.M."/>
            <person name="Sanchez-Garcia M."/>
            <person name="Camarero S."/>
            <person name="Miyauchi S."/>
            <person name="Serrano A."/>
            <person name="Linde D."/>
            <person name="Babiker R."/>
            <person name="Drula E."/>
            <person name="Ayuso-Fernandez I."/>
            <person name="Pacheco R."/>
            <person name="Padilla G."/>
            <person name="Ferreira P."/>
            <person name="Barriuso J."/>
            <person name="Kellner H."/>
            <person name="Castanera R."/>
            <person name="Alfaro M."/>
            <person name="Ramirez L."/>
            <person name="Pisabarro A.G."/>
            <person name="Kuo A."/>
            <person name="Tritt A."/>
            <person name="Lipzen A."/>
            <person name="He G."/>
            <person name="Yan M."/>
            <person name="Ng V."/>
            <person name="Cullen D."/>
            <person name="Martin F."/>
            <person name="Rosso M.-N."/>
            <person name="Henrissat B."/>
            <person name="Hibbett D."/>
            <person name="Martinez A.T."/>
            <person name="Grigoriev I.V."/>
        </authorList>
    </citation>
    <scope>NUCLEOTIDE SEQUENCE</scope>
    <source>
        <strain evidence="1">MF-IS2</strain>
    </source>
</reference>
<proteinExistence type="predicted"/>
<sequence length="55" mass="6125">DGLGVNPDDDLTWLNEKSRDELTELLVKADSLIKERETELSLTSAACKSLYENNA</sequence>
<organism evidence="1 2">
    <name type="scientific">Macrolepiota fuliginosa MF-IS2</name>
    <dbReference type="NCBI Taxonomy" id="1400762"/>
    <lineage>
        <taxon>Eukaryota</taxon>
        <taxon>Fungi</taxon>
        <taxon>Dikarya</taxon>
        <taxon>Basidiomycota</taxon>
        <taxon>Agaricomycotina</taxon>
        <taxon>Agaricomycetes</taxon>
        <taxon>Agaricomycetidae</taxon>
        <taxon>Agaricales</taxon>
        <taxon>Agaricineae</taxon>
        <taxon>Agaricaceae</taxon>
        <taxon>Macrolepiota</taxon>
    </lineage>
</organism>
<dbReference type="EMBL" id="MU151094">
    <property type="protein sequence ID" value="KAF9450941.1"/>
    <property type="molecule type" value="Genomic_DNA"/>
</dbReference>
<gene>
    <name evidence="1" type="ORF">P691DRAFT_623300</name>
</gene>
<evidence type="ECO:0000313" key="1">
    <source>
        <dbReference type="EMBL" id="KAF9450941.1"/>
    </source>
</evidence>
<accession>A0A9P5XJK9</accession>
<dbReference type="AlphaFoldDB" id="A0A9P5XJK9"/>
<name>A0A9P5XJK9_9AGAR</name>
<feature type="non-terminal residue" evidence="1">
    <location>
        <position position="1"/>
    </location>
</feature>
<protein>
    <submittedName>
        <fullName evidence="1">Uncharacterized protein</fullName>
    </submittedName>
</protein>
<dbReference type="OrthoDB" id="2670688at2759"/>